<dbReference type="CDD" id="cd09854">
    <property type="entry name" value="PIN_VapC-like"/>
    <property type="match status" value="1"/>
</dbReference>
<proteinExistence type="predicted"/>
<gene>
    <name evidence="2" type="ORF">J2T09_003275</name>
</gene>
<evidence type="ECO:0000313" key="3">
    <source>
        <dbReference type="Proteomes" id="UP001241472"/>
    </source>
</evidence>
<keyword evidence="3" id="KW-1185">Reference proteome</keyword>
<dbReference type="InterPro" id="IPR029060">
    <property type="entry name" value="PIN-like_dom_sf"/>
</dbReference>
<name>A0ABT9PVM1_9HYPH</name>
<dbReference type="InterPro" id="IPR002716">
    <property type="entry name" value="PIN_dom"/>
</dbReference>
<sequence>MAGVGRIYIDTNVFITAFETQGDLAEKAALLLASPVLVPPRFVTSELTLAELLVLPYRKTDTALIDLYGKLLAHGPWLDVQPVSRDVLSDAAKLRAVNPACKLPDAIHLATARRFGCSHFLSADKGMRSSEHVPVTILKPDEATLASLLESLAE</sequence>
<protein>
    <submittedName>
        <fullName evidence="2">Nucleic acid-binding protein</fullName>
    </submittedName>
</protein>
<accession>A0ABT9PVM1</accession>
<dbReference type="Gene3D" id="3.40.50.1010">
    <property type="entry name" value="5'-nuclease"/>
    <property type="match status" value="1"/>
</dbReference>
<feature type="domain" description="PIN" evidence="1">
    <location>
        <begin position="7"/>
        <end position="128"/>
    </location>
</feature>
<dbReference type="RefSeq" id="WP_306836462.1">
    <property type="nucleotide sequence ID" value="NZ_JAUSRF010000010.1"/>
</dbReference>
<dbReference type="EMBL" id="JAUSRF010000010">
    <property type="protein sequence ID" value="MDP9838507.1"/>
    <property type="molecule type" value="Genomic_DNA"/>
</dbReference>
<evidence type="ECO:0000259" key="1">
    <source>
        <dbReference type="Pfam" id="PF01850"/>
    </source>
</evidence>
<dbReference type="SUPFAM" id="SSF88723">
    <property type="entry name" value="PIN domain-like"/>
    <property type="match status" value="1"/>
</dbReference>
<dbReference type="Proteomes" id="UP001241472">
    <property type="component" value="Unassembled WGS sequence"/>
</dbReference>
<reference evidence="2 3" key="1">
    <citation type="submission" date="2023-07" db="EMBL/GenBank/DDBJ databases">
        <title>Sorghum-associated microbial communities from plants grown in Nebraska, USA.</title>
        <authorList>
            <person name="Schachtman D."/>
        </authorList>
    </citation>
    <scope>NUCLEOTIDE SEQUENCE [LARGE SCALE GENOMIC DNA]</scope>
    <source>
        <strain evidence="2 3">DS1307</strain>
    </source>
</reference>
<comment type="caution">
    <text evidence="2">The sequence shown here is derived from an EMBL/GenBank/DDBJ whole genome shotgun (WGS) entry which is preliminary data.</text>
</comment>
<dbReference type="Pfam" id="PF01850">
    <property type="entry name" value="PIN"/>
    <property type="match status" value="1"/>
</dbReference>
<organism evidence="2 3">
    <name type="scientific">Neorhizobium huautlense</name>
    <dbReference type="NCBI Taxonomy" id="67774"/>
    <lineage>
        <taxon>Bacteria</taxon>
        <taxon>Pseudomonadati</taxon>
        <taxon>Pseudomonadota</taxon>
        <taxon>Alphaproteobacteria</taxon>
        <taxon>Hyphomicrobiales</taxon>
        <taxon>Rhizobiaceae</taxon>
        <taxon>Rhizobium/Agrobacterium group</taxon>
        <taxon>Neorhizobium</taxon>
    </lineage>
</organism>
<evidence type="ECO:0000313" key="2">
    <source>
        <dbReference type="EMBL" id="MDP9838507.1"/>
    </source>
</evidence>